<evidence type="ECO:0000313" key="2">
    <source>
        <dbReference type="EMBL" id="ANZ38231.1"/>
    </source>
</evidence>
<feature type="chain" id="PRO_5039026493" description="SnoaL-like domain-containing protein" evidence="1">
    <location>
        <begin position="19"/>
        <end position="171"/>
    </location>
</feature>
<feature type="signal peptide" evidence="1">
    <location>
        <begin position="1"/>
        <end position="18"/>
    </location>
</feature>
<dbReference type="KEGG" id="led:BBK82_21335"/>
<organism evidence="2 3">
    <name type="scientific">Lentzea guizhouensis</name>
    <dbReference type="NCBI Taxonomy" id="1586287"/>
    <lineage>
        <taxon>Bacteria</taxon>
        <taxon>Bacillati</taxon>
        <taxon>Actinomycetota</taxon>
        <taxon>Actinomycetes</taxon>
        <taxon>Pseudonocardiales</taxon>
        <taxon>Pseudonocardiaceae</taxon>
        <taxon>Lentzea</taxon>
    </lineage>
</organism>
<keyword evidence="1" id="KW-0732">Signal</keyword>
<dbReference type="STRING" id="1586287.BBK82_21335"/>
<sequence length="171" mass="18517">MPAVVLAALVTSTAAASATPLTLAEPDQARIAALAQTYLQNRAQKVTSAPQTPGFGVPLAPALAATLQTHEVKLEAARASRSPHSHYRSAVVRTRVARFDVQTRDMVVAHVHEHGELYFEPPGTPPYTGYGLMHRLTVQRQNGDWVLADVAIERYKACGLLPEPQSVTCER</sequence>
<accession>A0A1B2HKI9</accession>
<dbReference type="EMBL" id="CP016793">
    <property type="protein sequence ID" value="ANZ38231.1"/>
    <property type="molecule type" value="Genomic_DNA"/>
</dbReference>
<dbReference type="AlphaFoldDB" id="A0A1B2HKI9"/>
<evidence type="ECO:0000313" key="3">
    <source>
        <dbReference type="Proteomes" id="UP000093053"/>
    </source>
</evidence>
<reference evidence="2 3" key="1">
    <citation type="submission" date="2016-07" db="EMBL/GenBank/DDBJ databases">
        <title>Complete genome sequence of the Lentzea guizhouensis DHS C013.</title>
        <authorList>
            <person name="Cao C."/>
        </authorList>
    </citation>
    <scope>NUCLEOTIDE SEQUENCE [LARGE SCALE GENOMIC DNA]</scope>
    <source>
        <strain evidence="2 3">DHS C013</strain>
    </source>
</reference>
<name>A0A1B2HKI9_9PSEU</name>
<evidence type="ECO:0000256" key="1">
    <source>
        <dbReference type="SAM" id="SignalP"/>
    </source>
</evidence>
<keyword evidence="3" id="KW-1185">Reference proteome</keyword>
<dbReference type="Proteomes" id="UP000093053">
    <property type="component" value="Chromosome"/>
</dbReference>
<protein>
    <recommendedName>
        <fullName evidence="4">SnoaL-like domain-containing protein</fullName>
    </recommendedName>
</protein>
<proteinExistence type="predicted"/>
<evidence type="ECO:0008006" key="4">
    <source>
        <dbReference type="Google" id="ProtNLM"/>
    </source>
</evidence>
<gene>
    <name evidence="2" type="ORF">BBK82_21335</name>
</gene>